<dbReference type="EMBL" id="AXCR01000004">
    <property type="protein sequence ID" value="KJR88592.1"/>
    <property type="molecule type" value="Genomic_DNA"/>
</dbReference>
<dbReference type="OrthoDB" id="408631at2759"/>
<dbReference type="KEGG" id="ssck:SPSK_07644"/>
<dbReference type="AlphaFoldDB" id="A0A0F2MG43"/>
<dbReference type="InterPro" id="IPR029058">
    <property type="entry name" value="AB_hydrolase_fold"/>
</dbReference>
<keyword evidence="1" id="KW-0378">Hydrolase</keyword>
<dbReference type="Pfam" id="PF07859">
    <property type="entry name" value="Abhydrolase_3"/>
    <property type="match status" value="1"/>
</dbReference>
<accession>A0A0F2MG43</accession>
<comment type="caution">
    <text evidence="3">The sequence shown here is derived from an EMBL/GenBank/DDBJ whole genome shotgun (WGS) entry which is preliminary data.</text>
</comment>
<organism evidence="3 4">
    <name type="scientific">Sporothrix schenckii 1099-18</name>
    <dbReference type="NCBI Taxonomy" id="1397361"/>
    <lineage>
        <taxon>Eukaryota</taxon>
        <taxon>Fungi</taxon>
        <taxon>Dikarya</taxon>
        <taxon>Ascomycota</taxon>
        <taxon>Pezizomycotina</taxon>
        <taxon>Sordariomycetes</taxon>
        <taxon>Sordariomycetidae</taxon>
        <taxon>Ophiostomatales</taxon>
        <taxon>Ophiostomataceae</taxon>
        <taxon>Sporothrix</taxon>
    </lineage>
</organism>
<proteinExistence type="predicted"/>
<gene>
    <name evidence="3" type="ORF">SPSK_07644</name>
</gene>
<feature type="domain" description="Alpha/beta hydrolase fold-3" evidence="2">
    <location>
        <begin position="133"/>
        <end position="363"/>
    </location>
</feature>
<name>A0A0F2MG43_SPOSC</name>
<evidence type="ECO:0000313" key="4">
    <source>
        <dbReference type="Proteomes" id="UP000033710"/>
    </source>
</evidence>
<dbReference type="PANTHER" id="PTHR48081">
    <property type="entry name" value="AB HYDROLASE SUPERFAMILY PROTEIN C4A8.06C"/>
    <property type="match status" value="1"/>
</dbReference>
<protein>
    <recommendedName>
        <fullName evidence="2">Alpha/beta hydrolase fold-3 domain-containing protein</fullName>
    </recommendedName>
</protein>
<dbReference type="GeneID" id="27669580"/>
<dbReference type="InterPro" id="IPR050300">
    <property type="entry name" value="GDXG_lipolytic_enzyme"/>
</dbReference>
<dbReference type="GO" id="GO:0016787">
    <property type="term" value="F:hydrolase activity"/>
    <property type="evidence" value="ECO:0007669"/>
    <property type="project" value="UniProtKB-KW"/>
</dbReference>
<evidence type="ECO:0000259" key="2">
    <source>
        <dbReference type="Pfam" id="PF07859"/>
    </source>
</evidence>
<evidence type="ECO:0000313" key="3">
    <source>
        <dbReference type="EMBL" id="KJR88592.1"/>
    </source>
</evidence>
<dbReference type="SUPFAM" id="SSF53474">
    <property type="entry name" value="alpha/beta-Hydrolases"/>
    <property type="match status" value="1"/>
</dbReference>
<reference evidence="3 4" key="1">
    <citation type="journal article" date="2014" name="BMC Genomics">
        <title>Comparative genomics of the major fungal agents of human and animal Sporotrichosis: Sporothrix schenckii and Sporothrix brasiliensis.</title>
        <authorList>
            <person name="Teixeira M.M."/>
            <person name="de Almeida L.G."/>
            <person name="Kubitschek-Barreira P."/>
            <person name="Alves F.L."/>
            <person name="Kioshima E.S."/>
            <person name="Abadio A.K."/>
            <person name="Fernandes L."/>
            <person name="Derengowski L.S."/>
            <person name="Ferreira K.S."/>
            <person name="Souza R.C."/>
            <person name="Ruiz J.C."/>
            <person name="de Andrade N.C."/>
            <person name="Paes H.C."/>
            <person name="Nicola A.M."/>
            <person name="Albuquerque P."/>
            <person name="Gerber A.L."/>
            <person name="Martins V.P."/>
            <person name="Peconick L.D."/>
            <person name="Neto A.V."/>
            <person name="Chaucanez C.B."/>
            <person name="Silva P.A."/>
            <person name="Cunha O.L."/>
            <person name="de Oliveira F.F."/>
            <person name="dos Santos T.C."/>
            <person name="Barros A.L."/>
            <person name="Soares M.A."/>
            <person name="de Oliveira L.M."/>
            <person name="Marini M.M."/>
            <person name="Villalobos-Duno H."/>
            <person name="Cunha M.M."/>
            <person name="de Hoog S."/>
            <person name="da Silveira J.F."/>
            <person name="Henrissat B."/>
            <person name="Nino-Vega G.A."/>
            <person name="Cisalpino P.S."/>
            <person name="Mora-Montes H.M."/>
            <person name="Almeida S.R."/>
            <person name="Stajich J.E."/>
            <person name="Lopes-Bezerra L.M."/>
            <person name="Vasconcelos A.T."/>
            <person name="Felipe M.S."/>
        </authorList>
    </citation>
    <scope>NUCLEOTIDE SEQUENCE [LARGE SCALE GENOMIC DNA]</scope>
    <source>
        <strain evidence="3 4">1099-18</strain>
    </source>
</reference>
<dbReference type="Proteomes" id="UP000033710">
    <property type="component" value="Unassembled WGS sequence"/>
</dbReference>
<dbReference type="InterPro" id="IPR013094">
    <property type="entry name" value="AB_hydrolase_3"/>
</dbReference>
<evidence type="ECO:0000256" key="1">
    <source>
        <dbReference type="ARBA" id="ARBA00022801"/>
    </source>
</evidence>
<reference evidence="3 4" key="2">
    <citation type="journal article" date="2015" name="Eukaryot. Cell">
        <title>Asexual propagation of a virulent clone complex in a human and feline outbreak of sporotrichosis.</title>
        <authorList>
            <person name="Teixeira Mde M."/>
            <person name="Rodrigues A.M."/>
            <person name="Tsui C.K."/>
            <person name="de Almeida L.G."/>
            <person name="Van Diepeningen A.D."/>
            <person name="van den Ende B.G."/>
            <person name="Fernandes G.F."/>
            <person name="Kano R."/>
            <person name="Hamelin R.C."/>
            <person name="Lopes-Bezerra L.M."/>
            <person name="Vasconcelos A.T."/>
            <person name="de Hoog S."/>
            <person name="de Camargo Z.P."/>
            <person name="Felipe M.S."/>
        </authorList>
    </citation>
    <scope>NUCLEOTIDE SEQUENCE [LARGE SCALE GENOMIC DNA]</scope>
    <source>
        <strain evidence="3 4">1099-18</strain>
    </source>
</reference>
<dbReference type="Gene3D" id="3.40.50.1820">
    <property type="entry name" value="alpha/beta hydrolase"/>
    <property type="match status" value="1"/>
</dbReference>
<dbReference type="VEuPathDB" id="FungiDB:SPSK_07644"/>
<dbReference type="PANTHER" id="PTHR48081:SF8">
    <property type="entry name" value="ALPHA_BETA HYDROLASE FOLD-3 DOMAIN-CONTAINING PROTEIN-RELATED"/>
    <property type="match status" value="1"/>
</dbReference>
<sequence length="398" mass="43986">MTNITVSGTDRTAPINPLHPSVESFLDDKVKEIYNNYQGKTLTQSMQEASRLRPIANSTANRLRADQVSYDEFNADRQRYIFPREKVAAPFCPVGLVTTHHVPVTEPAGSIHVHVYRPEGFDEADGKRIPLYVNFHGGGFVLGGLDDDDSLLRQICKRTPCLVANVAYRLAPEFPHPVPATDSWAALKWLVDHSDELGIDKDFIAVGGLSAGACLAAVLAQMAAVDPTMPRLTLQVLIVPVTDARYVPLVVPKDDTELSTLRAPYDSYYEFAFAPMLPLARMAWFYRLWLGEDPDTHAKNAADVRASPIVAPDNVLRMVCAASIHVAEIDPLASEASAYHHRLLDVGRWSELISYKGMVHPFAQWDGALPQSQELLANVVQALKSGFVWGYPICNPEE</sequence>
<dbReference type="RefSeq" id="XP_016591268.1">
    <property type="nucleotide sequence ID" value="XM_016734303.1"/>
</dbReference>